<feature type="site" description="Histone H3K4me3 binding" evidence="13">
    <location>
        <position position="364"/>
    </location>
</feature>
<evidence type="ECO:0000313" key="19">
    <source>
        <dbReference type="EMBL" id="KEQ80384.1"/>
    </source>
</evidence>
<dbReference type="STRING" id="1043002.A0A074X9G6"/>
<dbReference type="RefSeq" id="XP_029756571.1">
    <property type="nucleotide sequence ID" value="XM_029908059.1"/>
</dbReference>
<dbReference type="PANTHER" id="PTHR10333:SF100">
    <property type="entry name" value="CHROMATIN MODIFICATION-RELATED PROTEIN YNG2"/>
    <property type="match status" value="1"/>
</dbReference>
<dbReference type="InterPro" id="IPR013083">
    <property type="entry name" value="Znf_RING/FYVE/PHD"/>
</dbReference>
<feature type="compositionally biased region" description="Polar residues" evidence="17">
    <location>
        <begin position="248"/>
        <end position="259"/>
    </location>
</feature>
<feature type="binding site" evidence="14">
    <location>
        <position position="365"/>
    </location>
    <ligand>
        <name>Zn(2+)</name>
        <dbReference type="ChEBI" id="CHEBI:29105"/>
        <label>1</label>
    </ligand>
</feature>
<dbReference type="PROSITE" id="PS50016">
    <property type="entry name" value="ZF_PHD_2"/>
    <property type="match status" value="1"/>
</dbReference>
<dbReference type="AlphaFoldDB" id="A0A074X9G6"/>
<comment type="subcellular location">
    <subcellularLocation>
        <location evidence="1 16">Nucleus</location>
    </subcellularLocation>
</comment>
<feature type="compositionally biased region" description="Low complexity" evidence="17">
    <location>
        <begin position="301"/>
        <end position="318"/>
    </location>
</feature>
<name>A0A074X9G6_AURPU</name>
<evidence type="ECO:0000256" key="1">
    <source>
        <dbReference type="ARBA" id="ARBA00004123"/>
    </source>
</evidence>
<evidence type="ECO:0000256" key="15">
    <source>
        <dbReference type="PROSITE-ProRule" id="PRU00146"/>
    </source>
</evidence>
<feature type="binding site" evidence="14">
    <location>
        <position position="392"/>
    </location>
    <ligand>
        <name>Zn(2+)</name>
        <dbReference type="ChEBI" id="CHEBI:29105"/>
        <label>1</label>
    </ligand>
</feature>
<dbReference type="GeneID" id="40750365"/>
<protein>
    <recommendedName>
        <fullName evidence="16">Chromatin modification-related protein</fullName>
    </recommendedName>
</protein>
<dbReference type="InterPro" id="IPR001965">
    <property type="entry name" value="Znf_PHD"/>
</dbReference>
<feature type="region of interest" description="Disordered" evidence="17">
    <location>
        <begin position="120"/>
        <end position="145"/>
    </location>
</feature>
<keyword evidence="10" id="KW-0469">Meiosis</keyword>
<evidence type="ECO:0000256" key="12">
    <source>
        <dbReference type="ARBA" id="ARBA00037044"/>
    </source>
</evidence>
<comment type="domain">
    <text evidence="16">The PHD-type zinc finger mediates the binding to H3K4me3.</text>
</comment>
<dbReference type="SUPFAM" id="SSF57903">
    <property type="entry name" value="FYVE/PHD zinc finger"/>
    <property type="match status" value="1"/>
</dbReference>
<evidence type="ECO:0000256" key="16">
    <source>
        <dbReference type="RuleBase" id="RU361213"/>
    </source>
</evidence>
<dbReference type="GO" id="GO:0051321">
    <property type="term" value="P:meiotic cell cycle"/>
    <property type="evidence" value="ECO:0007669"/>
    <property type="project" value="UniProtKB-KW"/>
</dbReference>
<evidence type="ECO:0000256" key="5">
    <source>
        <dbReference type="ARBA" id="ARBA00022771"/>
    </source>
</evidence>
<dbReference type="InterPro" id="IPR028651">
    <property type="entry name" value="ING_fam"/>
</dbReference>
<feature type="site" description="Histone H3K4me3 binding" evidence="13">
    <location>
        <position position="375"/>
    </location>
</feature>
<comment type="function">
    <text evidence="12">Component of the NuA4 histone acetyltransferase complex which is involved in transcriptional activation of selected genes principally by acetylation of nucleosomal histone H4 and H2A. The NuA4 complex is also involved in DNA repair. Involved in cell cycle progression and meiosis.</text>
</comment>
<keyword evidence="20" id="KW-1185">Reference proteome</keyword>
<keyword evidence="5 15" id="KW-0863">Zinc-finger</keyword>
<feature type="region of interest" description="Disordered" evidence="17">
    <location>
        <begin position="191"/>
        <end position="357"/>
    </location>
</feature>
<dbReference type="GO" id="GO:0005634">
    <property type="term" value="C:nucleus"/>
    <property type="evidence" value="ECO:0007669"/>
    <property type="project" value="UniProtKB-SubCell"/>
</dbReference>
<dbReference type="InterPro" id="IPR024610">
    <property type="entry name" value="ING_N_histone-binding"/>
</dbReference>
<evidence type="ECO:0000256" key="17">
    <source>
        <dbReference type="SAM" id="MobiDB-lite"/>
    </source>
</evidence>
<keyword evidence="8" id="KW-0234">DNA repair</keyword>
<dbReference type="PANTHER" id="PTHR10333">
    <property type="entry name" value="INHIBITOR OF GROWTH PROTEIN"/>
    <property type="match status" value="1"/>
</dbReference>
<dbReference type="Proteomes" id="UP000030706">
    <property type="component" value="Unassembled WGS sequence"/>
</dbReference>
<evidence type="ECO:0000256" key="7">
    <source>
        <dbReference type="ARBA" id="ARBA00022853"/>
    </source>
</evidence>
<dbReference type="GO" id="GO:0006325">
    <property type="term" value="P:chromatin organization"/>
    <property type="evidence" value="ECO:0007669"/>
    <property type="project" value="UniProtKB-KW"/>
</dbReference>
<dbReference type="InterPro" id="IPR019786">
    <property type="entry name" value="Zinc_finger_PHD-type_CS"/>
</dbReference>
<sequence>MAAIGTDDAATVLDQFCHDVANLPAEIAHLLEEIQAKDQHIQDLRDVINSRDKSIQNFVRAQGGHVKNPKEDGLSKVIMANFDRIEILQAEKLGLSEKALRLLDRNVRRFDVKLRDLVNSEQMPPDPTLPSLLQPEAGSVATSNAPTGAMAINSAQSGGAPNIANAAMARMAAVNARTSSPLNAQNALLSQPHLNSPSARSQRESSADANKRRRLNSSMTGNIPTTASSLRQSSLGPSTGTPKAGTPIPSSSRAGSAQPNKKAPHNKKIAPHQASAPGSNRKRIRSGNAALKKGDRKRHLTSPTPSSSRGSVSPTPSTLPIGIDGTVESRSRLRGTRAASAVSDEEGEDAEPDAEGEEDDTQVYCVCQRVSFGDMVACDNDDCPHQWFHWGCVDLKAEPKGEWLCPHCRELPRSKIVKTSDK</sequence>
<evidence type="ECO:0000256" key="13">
    <source>
        <dbReference type="PIRSR" id="PIRSR628651-50"/>
    </source>
</evidence>
<feature type="compositionally biased region" description="Polar residues" evidence="17">
    <location>
        <begin position="191"/>
        <end position="200"/>
    </location>
</feature>
<comment type="function">
    <text evidence="16">Component of an histone acetyltransferase complex.</text>
</comment>
<comment type="similarity">
    <text evidence="2 16">Belongs to the ING family.</text>
</comment>
<feature type="binding site" evidence="14">
    <location>
        <position position="408"/>
    </location>
    <ligand>
        <name>Zn(2+)</name>
        <dbReference type="ChEBI" id="CHEBI:29105"/>
        <label>2</label>
    </ligand>
</feature>
<evidence type="ECO:0000256" key="6">
    <source>
        <dbReference type="ARBA" id="ARBA00022833"/>
    </source>
</evidence>
<gene>
    <name evidence="19" type="ORF">M438DRAFT_368664</name>
</gene>
<dbReference type="EMBL" id="KL584998">
    <property type="protein sequence ID" value="KEQ80384.1"/>
    <property type="molecule type" value="Genomic_DNA"/>
</dbReference>
<dbReference type="CDD" id="cd16858">
    <property type="entry name" value="ING_ING3_Yng2p"/>
    <property type="match status" value="1"/>
</dbReference>
<evidence type="ECO:0000259" key="18">
    <source>
        <dbReference type="PROSITE" id="PS50016"/>
    </source>
</evidence>
<keyword evidence="11" id="KW-0131">Cell cycle</keyword>
<dbReference type="PROSITE" id="PS01359">
    <property type="entry name" value="ZF_PHD_1"/>
    <property type="match status" value="1"/>
</dbReference>
<dbReference type="Pfam" id="PF12998">
    <property type="entry name" value="ING"/>
    <property type="match status" value="1"/>
</dbReference>
<comment type="subunit">
    <text evidence="16">Component of an histone acetyltransferase complex. Interacts with H3K4me3 and to a lesser extent with H3K4me2.</text>
</comment>
<feature type="binding site" evidence="14">
    <location>
        <position position="405"/>
    </location>
    <ligand>
        <name>Zn(2+)</name>
        <dbReference type="ChEBI" id="CHEBI:29105"/>
        <label>2</label>
    </ligand>
</feature>
<dbReference type="Gene3D" id="6.10.140.1740">
    <property type="match status" value="1"/>
</dbReference>
<evidence type="ECO:0000256" key="11">
    <source>
        <dbReference type="ARBA" id="ARBA00023306"/>
    </source>
</evidence>
<evidence type="ECO:0000256" key="4">
    <source>
        <dbReference type="ARBA" id="ARBA00022763"/>
    </source>
</evidence>
<dbReference type="SMART" id="SM01408">
    <property type="entry name" value="ING"/>
    <property type="match status" value="1"/>
</dbReference>
<feature type="binding site" evidence="14">
    <location>
        <position position="389"/>
    </location>
    <ligand>
        <name>Zn(2+)</name>
        <dbReference type="ChEBI" id="CHEBI:29105"/>
        <label>1</label>
    </ligand>
</feature>
<feature type="compositionally biased region" description="Acidic residues" evidence="17">
    <location>
        <begin position="343"/>
        <end position="357"/>
    </location>
</feature>
<reference evidence="19 20" key="1">
    <citation type="journal article" date="2014" name="BMC Genomics">
        <title>Genome sequencing of four Aureobasidium pullulans varieties: biotechnological potential, stress tolerance, and description of new species.</title>
        <authorList>
            <person name="Gostin Ar C."/>
            <person name="Ohm R.A."/>
            <person name="Kogej T."/>
            <person name="Sonjak S."/>
            <person name="Turk M."/>
            <person name="Zajc J."/>
            <person name="Zalar P."/>
            <person name="Grube M."/>
            <person name="Sun H."/>
            <person name="Han J."/>
            <person name="Sharma A."/>
            <person name="Chiniquy J."/>
            <person name="Ngan C.Y."/>
            <person name="Lipzen A."/>
            <person name="Barry K."/>
            <person name="Grigoriev I.V."/>
            <person name="Gunde-Cimerman N."/>
        </authorList>
    </citation>
    <scope>NUCLEOTIDE SEQUENCE [LARGE SCALE GENOMIC DNA]</scope>
    <source>
        <strain evidence="19 20">EXF-150</strain>
    </source>
</reference>
<feature type="binding site" evidence="14">
    <location>
        <position position="378"/>
    </location>
    <ligand>
        <name>Zn(2+)</name>
        <dbReference type="ChEBI" id="CHEBI:29105"/>
        <label>2</label>
    </ligand>
</feature>
<keyword evidence="6 14" id="KW-0862">Zinc</keyword>
<evidence type="ECO:0000256" key="3">
    <source>
        <dbReference type="ARBA" id="ARBA00022723"/>
    </source>
</evidence>
<dbReference type="GO" id="GO:0008270">
    <property type="term" value="F:zinc ion binding"/>
    <property type="evidence" value="ECO:0007669"/>
    <property type="project" value="UniProtKB-KW"/>
</dbReference>
<keyword evidence="3 14" id="KW-0479">Metal-binding</keyword>
<evidence type="ECO:0000256" key="9">
    <source>
        <dbReference type="ARBA" id="ARBA00023242"/>
    </source>
</evidence>
<feature type="domain" description="PHD-type" evidence="18">
    <location>
        <begin position="362"/>
        <end position="411"/>
    </location>
</feature>
<evidence type="ECO:0000256" key="2">
    <source>
        <dbReference type="ARBA" id="ARBA00010210"/>
    </source>
</evidence>
<feature type="compositionally biased region" description="Basic and acidic residues" evidence="17">
    <location>
        <begin position="201"/>
        <end position="210"/>
    </location>
</feature>
<dbReference type="HOGENOM" id="CLU_031900_7_0_1"/>
<feature type="site" description="Histone H3K4me3 binding" evidence="13">
    <location>
        <position position="379"/>
    </location>
</feature>
<dbReference type="Gene3D" id="3.30.40.10">
    <property type="entry name" value="Zinc/RING finger domain, C3HC4 (zinc finger)"/>
    <property type="match status" value="1"/>
</dbReference>
<feature type="binding site" evidence="14">
    <location>
        <position position="367"/>
    </location>
    <ligand>
        <name>Zn(2+)</name>
        <dbReference type="ChEBI" id="CHEBI:29105"/>
        <label>1</label>
    </ligand>
</feature>
<evidence type="ECO:0000256" key="14">
    <source>
        <dbReference type="PIRSR" id="PIRSR628651-51"/>
    </source>
</evidence>
<accession>A0A074X9G6</accession>
<dbReference type="GO" id="GO:0006281">
    <property type="term" value="P:DNA repair"/>
    <property type="evidence" value="ECO:0007669"/>
    <property type="project" value="UniProtKB-KW"/>
</dbReference>
<evidence type="ECO:0000313" key="20">
    <source>
        <dbReference type="Proteomes" id="UP000030706"/>
    </source>
</evidence>
<dbReference type="OrthoDB" id="2505961at2759"/>
<dbReference type="InterPro" id="IPR019787">
    <property type="entry name" value="Znf_PHD-finger"/>
</dbReference>
<evidence type="ECO:0000256" key="10">
    <source>
        <dbReference type="ARBA" id="ARBA00023254"/>
    </source>
</evidence>
<dbReference type="SMART" id="SM00249">
    <property type="entry name" value="PHD"/>
    <property type="match status" value="1"/>
</dbReference>
<keyword evidence="9 16" id="KW-0539">Nucleus</keyword>
<feature type="compositionally biased region" description="Polar residues" evidence="17">
    <location>
        <begin position="216"/>
        <end position="241"/>
    </location>
</feature>
<proteinExistence type="inferred from homology"/>
<dbReference type="CDD" id="cd15505">
    <property type="entry name" value="PHD_ING"/>
    <property type="match status" value="1"/>
</dbReference>
<keyword evidence="7 16" id="KW-0156">Chromatin regulator</keyword>
<organism evidence="19 20">
    <name type="scientific">Aureobasidium pullulans EXF-150</name>
    <dbReference type="NCBI Taxonomy" id="1043002"/>
    <lineage>
        <taxon>Eukaryota</taxon>
        <taxon>Fungi</taxon>
        <taxon>Dikarya</taxon>
        <taxon>Ascomycota</taxon>
        <taxon>Pezizomycotina</taxon>
        <taxon>Dothideomycetes</taxon>
        <taxon>Dothideomycetidae</taxon>
        <taxon>Dothideales</taxon>
        <taxon>Saccotheciaceae</taxon>
        <taxon>Aureobasidium</taxon>
    </lineage>
</organism>
<feature type="binding site" evidence="14">
    <location>
        <position position="383"/>
    </location>
    <ligand>
        <name>Zn(2+)</name>
        <dbReference type="ChEBI" id="CHEBI:29105"/>
        <label>2</label>
    </ligand>
</feature>
<keyword evidence="4" id="KW-0227">DNA damage</keyword>
<evidence type="ECO:0000256" key="8">
    <source>
        <dbReference type="ARBA" id="ARBA00023204"/>
    </source>
</evidence>
<dbReference type="InterPro" id="IPR011011">
    <property type="entry name" value="Znf_FYVE_PHD"/>
</dbReference>
<dbReference type="GO" id="GO:0035267">
    <property type="term" value="C:NuA4 histone acetyltransferase complex"/>
    <property type="evidence" value="ECO:0007669"/>
    <property type="project" value="TreeGrafter"/>
</dbReference>
<dbReference type="GO" id="GO:0006355">
    <property type="term" value="P:regulation of DNA-templated transcription"/>
    <property type="evidence" value="ECO:0007669"/>
    <property type="project" value="TreeGrafter"/>
</dbReference>
<feature type="site" description="Histone H3K4me3 binding" evidence="13">
    <location>
        <position position="387"/>
    </location>
</feature>